<comment type="similarity">
    <text evidence="2">Belongs to the bacterial solute-binding protein 2 family.</text>
</comment>
<dbReference type="Proteomes" id="UP001375743">
    <property type="component" value="Unassembled WGS sequence"/>
</dbReference>
<keyword evidence="7" id="KW-1185">Reference proteome</keyword>
<protein>
    <submittedName>
        <fullName evidence="6">ABC transporter substrate-binding protein</fullName>
    </submittedName>
</protein>
<dbReference type="InterPro" id="IPR028082">
    <property type="entry name" value="Peripla_BP_I"/>
</dbReference>
<accession>A0ABU8XUM8</accession>
<keyword evidence="3 4" id="KW-0732">Signal</keyword>
<evidence type="ECO:0000256" key="2">
    <source>
        <dbReference type="ARBA" id="ARBA00007639"/>
    </source>
</evidence>
<dbReference type="PANTHER" id="PTHR46847:SF3">
    <property type="entry name" value="GALACTOFURANOSE-BINDING PROTEIN YTFQ"/>
    <property type="match status" value="1"/>
</dbReference>
<comment type="subcellular location">
    <subcellularLocation>
        <location evidence="1">Cell envelope</location>
    </subcellularLocation>
</comment>
<comment type="caution">
    <text evidence="6">The sequence shown here is derived from an EMBL/GenBank/DDBJ whole genome shotgun (WGS) entry which is preliminary data.</text>
</comment>
<proteinExistence type="inferred from homology"/>
<feature type="chain" id="PRO_5046513086" evidence="4">
    <location>
        <begin position="26"/>
        <end position="325"/>
    </location>
</feature>
<evidence type="ECO:0000256" key="4">
    <source>
        <dbReference type="SAM" id="SignalP"/>
    </source>
</evidence>
<dbReference type="CDD" id="cd06309">
    <property type="entry name" value="PBP1_galactofuranose_YtfQ-like"/>
    <property type="match status" value="1"/>
</dbReference>
<feature type="signal peptide" evidence="4">
    <location>
        <begin position="1"/>
        <end position="25"/>
    </location>
</feature>
<dbReference type="Pfam" id="PF13407">
    <property type="entry name" value="Peripla_BP_4"/>
    <property type="match status" value="1"/>
</dbReference>
<dbReference type="RefSeq" id="WP_418160754.1">
    <property type="nucleotide sequence ID" value="NZ_JBBLZC010000019.1"/>
</dbReference>
<evidence type="ECO:0000259" key="5">
    <source>
        <dbReference type="Pfam" id="PF13407"/>
    </source>
</evidence>
<name>A0ABU8XUM8_9PROT</name>
<dbReference type="SUPFAM" id="SSF53822">
    <property type="entry name" value="Periplasmic binding protein-like I"/>
    <property type="match status" value="1"/>
</dbReference>
<evidence type="ECO:0000256" key="3">
    <source>
        <dbReference type="ARBA" id="ARBA00022729"/>
    </source>
</evidence>
<organism evidence="6 7">
    <name type="scientific">Benzoatithermus flavus</name>
    <dbReference type="NCBI Taxonomy" id="3108223"/>
    <lineage>
        <taxon>Bacteria</taxon>
        <taxon>Pseudomonadati</taxon>
        <taxon>Pseudomonadota</taxon>
        <taxon>Alphaproteobacteria</taxon>
        <taxon>Geminicoccales</taxon>
        <taxon>Geminicoccaceae</taxon>
        <taxon>Benzoatithermus</taxon>
    </lineage>
</organism>
<sequence length="325" mass="34564">MLRRTLLGLAAGAACLALGVGAGFAAELPKLEQKAKYKVGFAQTESNNPWRIAQTESMKAEAEKLGYQLVYTDAAGSAAKQVADVNSMIAQKVDLIFLAPREEKPLIPAVMAAKKAGIPVILLDRNVDQKLAQAGKDYVTFIGSDFVDEGRRAAEWLIGATNGKAKIIQLEGTTGSSPANDRRKGFEEALKSHPGMEIVASQSGDFARDKGRQVAETLLQAHPDATAIYAHNDEMAMGAIAAIEAAGKVPGKDIVLVSIDGTRDALQAIIDGKLGATVECNPRFGPKAFATMAAYAKGEKIPAWVKNDDKFFDASNAREEIANAY</sequence>
<dbReference type="EMBL" id="JBBLZC010000019">
    <property type="protein sequence ID" value="MEK0084908.1"/>
    <property type="molecule type" value="Genomic_DNA"/>
</dbReference>
<gene>
    <name evidence="6" type="ORF">U1T56_17280</name>
</gene>
<feature type="domain" description="Periplasmic binding protein" evidence="5">
    <location>
        <begin position="39"/>
        <end position="300"/>
    </location>
</feature>
<dbReference type="Gene3D" id="3.40.50.2300">
    <property type="match status" value="2"/>
</dbReference>
<evidence type="ECO:0000313" key="7">
    <source>
        <dbReference type="Proteomes" id="UP001375743"/>
    </source>
</evidence>
<dbReference type="InterPro" id="IPR025997">
    <property type="entry name" value="SBP_2_dom"/>
</dbReference>
<dbReference type="PANTHER" id="PTHR46847">
    <property type="entry name" value="D-ALLOSE-BINDING PERIPLASMIC PROTEIN-RELATED"/>
    <property type="match status" value="1"/>
</dbReference>
<dbReference type="PROSITE" id="PS51257">
    <property type="entry name" value="PROKAR_LIPOPROTEIN"/>
    <property type="match status" value="1"/>
</dbReference>
<reference evidence="6 7" key="1">
    <citation type="submission" date="2024-01" db="EMBL/GenBank/DDBJ databases">
        <title>Multi-omics insights into the function and evolution of sodium benzoate biodegradation pathways in Benzoatithermus flavus gen. nov., sp. nov. from hot spring.</title>
        <authorList>
            <person name="Hu C.-J."/>
            <person name="Li W.-J."/>
        </authorList>
    </citation>
    <scope>NUCLEOTIDE SEQUENCE [LARGE SCALE GENOMIC DNA]</scope>
    <source>
        <strain evidence="6 7">SYSU G07066</strain>
    </source>
</reference>
<evidence type="ECO:0000256" key="1">
    <source>
        <dbReference type="ARBA" id="ARBA00004196"/>
    </source>
</evidence>
<evidence type="ECO:0000313" key="6">
    <source>
        <dbReference type="EMBL" id="MEK0084908.1"/>
    </source>
</evidence>